<dbReference type="InterPro" id="IPR000873">
    <property type="entry name" value="AMP-dep_synth/lig_dom"/>
</dbReference>
<dbReference type="PROSITE" id="PS50075">
    <property type="entry name" value="CARRIER"/>
    <property type="match status" value="1"/>
</dbReference>
<keyword evidence="5" id="KW-1185">Reference proteome</keyword>
<keyword evidence="2" id="KW-0597">Phosphoprotein</keyword>
<dbReference type="EMBL" id="JAEPRA010000013">
    <property type="protein sequence ID" value="KAG2176834.1"/>
    <property type="molecule type" value="Genomic_DNA"/>
</dbReference>
<evidence type="ECO:0000256" key="1">
    <source>
        <dbReference type="ARBA" id="ARBA00022450"/>
    </source>
</evidence>
<proteinExistence type="predicted"/>
<name>A0A8H7PMC0_9FUNG</name>
<dbReference type="InterPro" id="IPR009081">
    <property type="entry name" value="PP-bd_ACP"/>
</dbReference>
<organism evidence="4 5">
    <name type="scientific">Umbelopsis vinacea</name>
    <dbReference type="NCBI Taxonomy" id="44442"/>
    <lineage>
        <taxon>Eukaryota</taxon>
        <taxon>Fungi</taxon>
        <taxon>Fungi incertae sedis</taxon>
        <taxon>Mucoromycota</taxon>
        <taxon>Mucoromycotina</taxon>
        <taxon>Umbelopsidomycetes</taxon>
        <taxon>Umbelopsidales</taxon>
        <taxon>Umbelopsidaceae</taxon>
        <taxon>Umbelopsis</taxon>
    </lineage>
</organism>
<reference evidence="4" key="1">
    <citation type="submission" date="2020-12" db="EMBL/GenBank/DDBJ databases">
        <title>Metabolic potential, ecology and presence of endohyphal bacteria is reflected in genomic diversity of Mucoromycotina.</title>
        <authorList>
            <person name="Muszewska A."/>
            <person name="Okrasinska A."/>
            <person name="Steczkiewicz K."/>
            <person name="Drgas O."/>
            <person name="Orlowska M."/>
            <person name="Perlinska-Lenart U."/>
            <person name="Aleksandrzak-Piekarczyk T."/>
            <person name="Szatraj K."/>
            <person name="Zielenkiewicz U."/>
            <person name="Pilsyk S."/>
            <person name="Malc E."/>
            <person name="Mieczkowski P."/>
            <person name="Kruszewska J.S."/>
            <person name="Biernat P."/>
            <person name="Pawlowska J."/>
        </authorList>
    </citation>
    <scope>NUCLEOTIDE SEQUENCE</scope>
    <source>
        <strain evidence="4">WA0000051536</strain>
    </source>
</reference>
<dbReference type="InterPro" id="IPR042099">
    <property type="entry name" value="ANL_N_sf"/>
</dbReference>
<evidence type="ECO:0000259" key="3">
    <source>
        <dbReference type="PROSITE" id="PS50075"/>
    </source>
</evidence>
<evidence type="ECO:0000313" key="4">
    <source>
        <dbReference type="EMBL" id="KAG2176834.1"/>
    </source>
</evidence>
<protein>
    <recommendedName>
        <fullName evidence="3">Carrier domain-containing protein</fullName>
    </recommendedName>
</protein>
<dbReference type="Pfam" id="PF23562">
    <property type="entry name" value="AMP-binding_C_3"/>
    <property type="match status" value="1"/>
</dbReference>
<dbReference type="Pfam" id="PF00550">
    <property type="entry name" value="PP-binding"/>
    <property type="match status" value="1"/>
</dbReference>
<dbReference type="PROSITE" id="PS00455">
    <property type="entry name" value="AMP_BINDING"/>
    <property type="match status" value="1"/>
</dbReference>
<sequence>MQEIKFHYPPEQYPSFKKLLKAIFEKFSSSTYIQYFKDPNDELPCSLTYREVDIITSNLAHQLQSEYELHGKEIAYLADHSIQFGLYLIAFVKLGCRVMLLSPKNSAPANVDLLKRTDTRLLVHSKRFAKESSSIIDQIDGGAAFLAFDVDPEELKEVKNGAPNISFTEKASVNEAERIVFIVHSSGTTGFPKPIYLSNRYAVHMFNNYARLLEPVESPKLLSLAPMYHIMGAIFFGIASLGRTYVFPTNFPPLANTITDSLRKSGASSMMVAPILLEQLAQSIQMGTADVDVLKTVKLALFGGAPLQAQAGKILMDHGMNIKSSYGSTEMGISAFADLDANCKEFTPMKMFFPKKYHIMEDTDYGSEVKQLVILPNSPFMATNTSNRPDGSFATNDLWTPHPSKPDYWYISGRADDTLIMSNGEKTNPVPMEAAIRNFNVLIEHCAVIGQGRAATAVLVQLKVEEAMKRDVYDILNIVEAAVDIANRDAPAHSKIVFPDMVKVLPLIEKLPVTDKGTLSRKKAAEQYSHYLDSMYEKFFNQSSELQQDGGDEKLQMEPTVISDFLKATIAKLIKVKPSEVNTTENVFDQGLDSLLAVQLRNSIVKHIKTVPTNFVFQNSTVEEMTQAMFQDSETNSVEASYQATKGLLSKYIKLIDEQMPRPIRSYRTKHKGDEVVVLTGATGSLGALLLQSLLQNKSVRKVYTLVRGKDGMGRLQTAFSGRGLDTQLLKSAKLQVYPFDQAQKNLGLDQQQYRNMQAEATVICHCAWMLDFLQPVAYYEKECINGLFNLLQLAYNGGDNAMRFHFISSISASMAMKGEVLEQPLPDDPSCAAPMGYAQSKFIAEHMIGYVTQKKNMQGYVERVGQMSGDSIHGYWNTQEQYPLMVAGGAGHMKKMPIMESEIDWIPLDYAAVSIEEIILTTANNAPSRTESIFHIVSPNRVTWMDFLAALHANGIKFNHVSAEEWIKELSEDDSNPAFKLLSFYQDVVGGIEMPVWTTSKTQNVSRKLKSTPKLDATLVGKYLQYWRGVGFFH</sequence>
<dbReference type="Gene3D" id="1.10.1200.10">
    <property type="entry name" value="ACP-like"/>
    <property type="match status" value="1"/>
</dbReference>
<dbReference type="InterPro" id="IPR020845">
    <property type="entry name" value="AMP-binding_CS"/>
</dbReference>
<keyword evidence="1" id="KW-0596">Phosphopantetheine</keyword>
<accession>A0A8H7PMC0</accession>
<dbReference type="Gene3D" id="3.40.50.720">
    <property type="entry name" value="NAD(P)-binding Rossmann-like Domain"/>
    <property type="match status" value="1"/>
</dbReference>
<dbReference type="PANTHER" id="PTHR43439">
    <property type="entry name" value="PHENYLACETATE-COENZYME A LIGASE"/>
    <property type="match status" value="1"/>
</dbReference>
<dbReference type="Gene3D" id="3.40.50.12780">
    <property type="entry name" value="N-terminal domain of ligase-like"/>
    <property type="match status" value="1"/>
</dbReference>
<dbReference type="Proteomes" id="UP000612746">
    <property type="component" value="Unassembled WGS sequence"/>
</dbReference>
<dbReference type="Pfam" id="PF07993">
    <property type="entry name" value="NAD_binding_4"/>
    <property type="match status" value="1"/>
</dbReference>
<comment type="caution">
    <text evidence="4">The sequence shown here is derived from an EMBL/GenBank/DDBJ whole genome shotgun (WGS) entry which is preliminary data.</text>
</comment>
<dbReference type="InterPro" id="IPR020806">
    <property type="entry name" value="PKS_PP-bd"/>
</dbReference>
<dbReference type="AlphaFoldDB" id="A0A8H7PMC0"/>
<gene>
    <name evidence="4" type="ORF">INT44_007498</name>
</gene>
<dbReference type="GO" id="GO:0031177">
    <property type="term" value="F:phosphopantetheine binding"/>
    <property type="evidence" value="ECO:0007669"/>
    <property type="project" value="InterPro"/>
</dbReference>
<evidence type="ECO:0000313" key="5">
    <source>
        <dbReference type="Proteomes" id="UP000612746"/>
    </source>
</evidence>
<evidence type="ECO:0000256" key="2">
    <source>
        <dbReference type="ARBA" id="ARBA00022553"/>
    </source>
</evidence>
<dbReference type="SUPFAM" id="SSF56801">
    <property type="entry name" value="Acetyl-CoA synthetase-like"/>
    <property type="match status" value="1"/>
</dbReference>
<dbReference type="InterPro" id="IPR036291">
    <property type="entry name" value="NAD(P)-bd_dom_sf"/>
</dbReference>
<dbReference type="Pfam" id="PF00501">
    <property type="entry name" value="AMP-binding"/>
    <property type="match status" value="1"/>
</dbReference>
<dbReference type="SUPFAM" id="SSF51735">
    <property type="entry name" value="NAD(P)-binding Rossmann-fold domains"/>
    <property type="match status" value="1"/>
</dbReference>
<dbReference type="PANTHER" id="PTHR43439:SF2">
    <property type="entry name" value="ENZYME, PUTATIVE (JCVI)-RELATED"/>
    <property type="match status" value="1"/>
</dbReference>
<feature type="domain" description="Carrier" evidence="3">
    <location>
        <begin position="560"/>
        <end position="633"/>
    </location>
</feature>
<dbReference type="SUPFAM" id="SSF47336">
    <property type="entry name" value="ACP-like"/>
    <property type="match status" value="1"/>
</dbReference>
<dbReference type="InterPro" id="IPR013120">
    <property type="entry name" value="FAR_NAD-bd"/>
</dbReference>
<dbReference type="InterPro" id="IPR036736">
    <property type="entry name" value="ACP-like_sf"/>
</dbReference>
<dbReference type="InterPro" id="IPR051414">
    <property type="entry name" value="Adenylate-forming_Reductase"/>
</dbReference>
<dbReference type="SMART" id="SM00823">
    <property type="entry name" value="PKS_PP"/>
    <property type="match status" value="1"/>
</dbReference>
<dbReference type="OrthoDB" id="429813at2759"/>